<evidence type="ECO:0000313" key="6">
    <source>
        <dbReference type="EMBL" id="OII76773.1"/>
    </source>
</evidence>
<feature type="transmembrane region" description="Helical" evidence="5">
    <location>
        <begin position="206"/>
        <end position="224"/>
    </location>
</feature>
<dbReference type="RefSeq" id="XP_067068619.1">
    <property type="nucleotide sequence ID" value="XM_067212680.1"/>
</dbReference>
<feature type="transmembrane region" description="Helical" evidence="5">
    <location>
        <begin position="371"/>
        <end position="390"/>
    </location>
</feature>
<dbReference type="GeneID" id="92366634"/>
<keyword evidence="7" id="KW-1185">Reference proteome</keyword>
<keyword evidence="3 5" id="KW-1133">Transmembrane helix</keyword>
<feature type="transmembrane region" description="Helical" evidence="5">
    <location>
        <begin position="338"/>
        <end position="359"/>
    </location>
</feature>
<keyword evidence="4 5" id="KW-0472">Membrane</keyword>
<dbReference type="GO" id="GO:0016020">
    <property type="term" value="C:membrane"/>
    <property type="evidence" value="ECO:0007669"/>
    <property type="project" value="UniProtKB-SubCell"/>
</dbReference>
<dbReference type="Pfam" id="PF13000">
    <property type="entry name" value="Acatn"/>
    <property type="match status" value="1"/>
</dbReference>
<sequence length="584" mass="67758">MFDDLGNVIYLITLYTLQGLPIGLSSSIPFILQGRISYKEQSIFSMVTLPFSLKLLWAPLVDSVYIERIGRRKTWIIPTQLLCSILMIGGSYYPFLPKWLGERELNNSKIVLSPYIIPLSLYFSILFLLMATQDIAVDAWAVTMLSHKNKGLASTCNVIGQSLGYILAYLGFLFLNDIHISNKYIRPLINRNNTPFERPICEMSEFVFIWGIIIFIVTICTAVIKREEYLDNKYNISKINEEVKGESTIKQNEKVRSFISTYSSTTCSSDSENYQMEETQIEESLSIKQAYILLYKIILLRPVMLLILLLSIIRIPFAVTDASSTFKLLEYGMSKSDIMLVSPIMIPFSVLTPIFLVRFTKQKYPLKIMNYILPMKLITSIMWCALLIWSRYIFKPWIPKISQVETPFPFYLLFLILSVICHILSDVHSLVFMTYFNIIADTKYAGTYITLFNTISNLGYKWSTSFSIWLLDYTNIKICSHEDFSNNFNRTSWDYSSDLFRYSIGEKCSIDSYFVQSSVCIFLGIMGIFTLFPYIFRILEEHELGDWIVKIYKEIPEIKHPILKSDFIVEETKINKKKFKEKMA</sequence>
<dbReference type="SUPFAM" id="SSF103473">
    <property type="entry name" value="MFS general substrate transporter"/>
    <property type="match status" value="1"/>
</dbReference>
<evidence type="ECO:0000256" key="2">
    <source>
        <dbReference type="ARBA" id="ARBA00022692"/>
    </source>
</evidence>
<dbReference type="Proteomes" id="UP000186804">
    <property type="component" value="Unassembled WGS sequence"/>
</dbReference>
<dbReference type="InterPro" id="IPR004752">
    <property type="entry name" value="AmpG_permease/AT-1"/>
</dbReference>
<evidence type="ECO:0008006" key="8">
    <source>
        <dbReference type="Google" id="ProtNLM"/>
    </source>
</evidence>
<dbReference type="OrthoDB" id="6415790at2759"/>
<dbReference type="VEuPathDB" id="CryptoDB:cand_024500"/>
<evidence type="ECO:0000256" key="1">
    <source>
        <dbReference type="ARBA" id="ARBA00004141"/>
    </source>
</evidence>
<feature type="transmembrane region" description="Helical" evidence="5">
    <location>
        <begin position="513"/>
        <end position="536"/>
    </location>
</feature>
<dbReference type="PANTHER" id="PTHR12778">
    <property type="entry name" value="SOLUTE CARRIER FAMILY 33 ACETYL-COA TRANSPORTER -RELATED"/>
    <property type="match status" value="1"/>
</dbReference>
<feature type="transmembrane region" description="Helical" evidence="5">
    <location>
        <begin position="75"/>
        <end position="95"/>
    </location>
</feature>
<comment type="subcellular location">
    <subcellularLocation>
        <location evidence="1">Membrane</location>
        <topology evidence="1">Multi-pass membrane protein</topology>
    </subcellularLocation>
</comment>
<feature type="transmembrane region" description="Helical" evidence="5">
    <location>
        <begin position="152"/>
        <end position="175"/>
    </location>
</feature>
<accession>A0A1J4MV58</accession>
<evidence type="ECO:0000313" key="7">
    <source>
        <dbReference type="Proteomes" id="UP000186804"/>
    </source>
</evidence>
<feature type="transmembrane region" description="Helical" evidence="5">
    <location>
        <begin position="410"/>
        <end position="436"/>
    </location>
</feature>
<evidence type="ECO:0000256" key="3">
    <source>
        <dbReference type="ARBA" id="ARBA00022989"/>
    </source>
</evidence>
<dbReference type="GO" id="GO:0035348">
    <property type="term" value="P:acetyl-CoA transmembrane transport"/>
    <property type="evidence" value="ECO:0007669"/>
    <property type="project" value="InterPro"/>
</dbReference>
<protein>
    <recommendedName>
        <fullName evidence="8">Acetyl-coenzyme A transporter 1</fullName>
    </recommendedName>
</protein>
<dbReference type="Gene3D" id="1.20.1250.20">
    <property type="entry name" value="MFS general substrate transporter like domains"/>
    <property type="match status" value="1"/>
</dbReference>
<dbReference type="InterPro" id="IPR024371">
    <property type="entry name" value="AcetylCoA_trans_1-like"/>
</dbReference>
<dbReference type="InterPro" id="IPR036259">
    <property type="entry name" value="MFS_trans_sf"/>
</dbReference>
<dbReference type="GO" id="GO:0008521">
    <property type="term" value="F:acetyl-CoA transmembrane transporter activity"/>
    <property type="evidence" value="ECO:0007669"/>
    <property type="project" value="InterPro"/>
</dbReference>
<organism evidence="6 7">
    <name type="scientific">Cryptosporidium andersoni</name>
    <dbReference type="NCBI Taxonomy" id="117008"/>
    <lineage>
        <taxon>Eukaryota</taxon>
        <taxon>Sar</taxon>
        <taxon>Alveolata</taxon>
        <taxon>Apicomplexa</taxon>
        <taxon>Conoidasida</taxon>
        <taxon>Coccidia</taxon>
        <taxon>Eucoccidiorida</taxon>
        <taxon>Eimeriorina</taxon>
        <taxon>Cryptosporidiidae</taxon>
        <taxon>Cryptosporidium</taxon>
    </lineage>
</organism>
<feature type="transmembrane region" description="Helical" evidence="5">
    <location>
        <begin position="115"/>
        <end position="131"/>
    </location>
</feature>
<feature type="transmembrane region" description="Helical" evidence="5">
    <location>
        <begin position="12"/>
        <end position="32"/>
    </location>
</feature>
<comment type="caution">
    <text evidence="6">The sequence shown here is derived from an EMBL/GenBank/DDBJ whole genome shotgun (WGS) entry which is preliminary data.</text>
</comment>
<dbReference type="EMBL" id="LRBS01000050">
    <property type="protein sequence ID" value="OII76773.1"/>
    <property type="molecule type" value="Genomic_DNA"/>
</dbReference>
<evidence type="ECO:0000256" key="4">
    <source>
        <dbReference type="ARBA" id="ARBA00023136"/>
    </source>
</evidence>
<gene>
    <name evidence="6" type="ORF">cand_024500</name>
</gene>
<dbReference type="AlphaFoldDB" id="A0A1J4MV58"/>
<dbReference type="PANTHER" id="PTHR12778:SF9">
    <property type="entry name" value="ACETYL-COENZYME A TRANSPORTER 1"/>
    <property type="match status" value="1"/>
</dbReference>
<feature type="transmembrane region" description="Helical" evidence="5">
    <location>
        <begin position="298"/>
        <end position="318"/>
    </location>
</feature>
<reference evidence="6 7" key="1">
    <citation type="submission" date="2016-10" db="EMBL/GenBank/DDBJ databases">
        <title>Reductive evolution of mitochondrial metabolism and differential evolution of invasion-related proteins in Cryptosporidium.</title>
        <authorList>
            <person name="Liu S."/>
            <person name="Roellig D.M."/>
            <person name="Guo Y."/>
            <person name="Li N."/>
            <person name="Frace M.A."/>
            <person name="Tang K."/>
            <person name="Zhang L."/>
            <person name="Feng Y."/>
            <person name="Xiao L."/>
        </authorList>
    </citation>
    <scope>NUCLEOTIDE SEQUENCE [LARGE SCALE GENOMIC DNA]</scope>
    <source>
        <strain evidence="6">30847</strain>
    </source>
</reference>
<proteinExistence type="predicted"/>
<keyword evidence="2 5" id="KW-0812">Transmembrane</keyword>
<evidence type="ECO:0000256" key="5">
    <source>
        <dbReference type="SAM" id="Phobius"/>
    </source>
</evidence>
<name>A0A1J4MV58_9CRYT</name>